<keyword evidence="4" id="KW-0472">Membrane</keyword>
<keyword evidence="6" id="KW-0732">Signal</keyword>
<feature type="chain" id="PRO_5046662658" evidence="6">
    <location>
        <begin position="25"/>
        <end position="1475"/>
    </location>
</feature>
<accession>A0ABT0Q2L5</accession>
<feature type="signal peptide" evidence="6">
    <location>
        <begin position="1"/>
        <end position="24"/>
    </location>
</feature>
<evidence type="ECO:0000313" key="8">
    <source>
        <dbReference type="EMBL" id="MCL6283842.1"/>
    </source>
</evidence>
<evidence type="ECO:0000313" key="9">
    <source>
        <dbReference type="Proteomes" id="UP001203880"/>
    </source>
</evidence>
<dbReference type="PANTHER" id="PTHR36985">
    <property type="entry name" value="TRANSLOCATION AND ASSEMBLY MODULE SUBUNIT TAMB"/>
    <property type="match status" value="1"/>
</dbReference>
<evidence type="ECO:0000259" key="7">
    <source>
        <dbReference type="Pfam" id="PF04357"/>
    </source>
</evidence>
<evidence type="ECO:0000256" key="5">
    <source>
        <dbReference type="SAM" id="MobiDB-lite"/>
    </source>
</evidence>
<feature type="domain" description="Translocation and assembly module TamB C-terminal" evidence="7">
    <location>
        <begin position="1126"/>
        <end position="1475"/>
    </location>
</feature>
<gene>
    <name evidence="8" type="ORF">M3P21_09905</name>
</gene>
<proteinExistence type="predicted"/>
<dbReference type="PANTHER" id="PTHR36985:SF1">
    <property type="entry name" value="TRANSLOCATION AND ASSEMBLY MODULE SUBUNIT TAMB"/>
    <property type="match status" value="1"/>
</dbReference>
<comment type="subcellular location">
    <subcellularLocation>
        <location evidence="1">Membrane</location>
        <topology evidence="1">Single-pass membrane protein</topology>
    </subcellularLocation>
</comment>
<feature type="region of interest" description="Disordered" evidence="5">
    <location>
        <begin position="109"/>
        <end position="128"/>
    </location>
</feature>
<dbReference type="InterPro" id="IPR007452">
    <property type="entry name" value="TamB_C"/>
</dbReference>
<dbReference type="Proteomes" id="UP001203880">
    <property type="component" value="Unassembled WGS sequence"/>
</dbReference>
<evidence type="ECO:0000256" key="4">
    <source>
        <dbReference type="ARBA" id="ARBA00023136"/>
    </source>
</evidence>
<keyword evidence="9" id="KW-1185">Reference proteome</keyword>
<dbReference type="EMBL" id="JAMFMB010000010">
    <property type="protein sequence ID" value="MCL6283842.1"/>
    <property type="molecule type" value="Genomic_DNA"/>
</dbReference>
<comment type="caution">
    <text evidence="8">The sequence shown here is derived from an EMBL/GenBank/DDBJ whole genome shotgun (WGS) entry which is preliminary data.</text>
</comment>
<keyword evidence="3" id="KW-1133">Transmembrane helix</keyword>
<dbReference type="RefSeq" id="WP_249709703.1">
    <property type="nucleotide sequence ID" value="NZ_JAMFMB010000010.1"/>
</dbReference>
<protein>
    <submittedName>
        <fullName evidence="8">Translocation/assembly module TamB domain-containing protein</fullName>
    </submittedName>
</protein>
<keyword evidence="2" id="KW-0812">Transmembrane</keyword>
<reference evidence="8" key="1">
    <citation type="submission" date="2022-05" db="EMBL/GenBank/DDBJ databases">
        <authorList>
            <person name="Park J.-S."/>
        </authorList>
    </citation>
    <scope>NUCLEOTIDE SEQUENCE</scope>
    <source>
        <strain evidence="8">2012CJ41-6</strain>
    </source>
</reference>
<name>A0ABT0Q2L5_9RHOB</name>
<evidence type="ECO:0000256" key="2">
    <source>
        <dbReference type="ARBA" id="ARBA00022692"/>
    </source>
</evidence>
<sequence length="1475" mass="152770">MIRPATYAIAVTICLAQVPGPATAQEETGGLLVDFLEDTLSGDGRHLKVVGLEGALSSRATIQEITVSDDDGVWLTIKNAELDWNRLGLLRGRFSVNTLSAEEIDIARAPEPIEQDTPPPDPGASSFQVPELPVAVNIGELRVDKLSLGAPLIGRAAVLEVKGDLSLADGTLDTHLDVTRQDRPGDSIKLTAGYANSSTRITLDLQVIEDAGGIISTALKLPDSPPLLLSAKGEGPVDDFTADIGLTSDETERVSGQVRLRGVPTPDAEDETSIAFSADVGGDLTPFLQPRFDPFFGTDTRLVVDGRSDPDGALSISELDLTSQALRLEGEVERSADGLWEKLAIQGRITPPDGDTVVLPVADPVTELEGAEFSLLLDAASGEGWYLNLSARSLTTPDMSLDQLKLGAQGTLDQSGTRELSGDLQAALDGLSFSDTALAQAAGDTITLDGFFDLLGDGELKLSEFELHSGDVTAQADVDIKGLNSGFEMDGTVKLDAADLSRFSGVAGRDLAGSVKADLDGTGAPLGGSFDFVLTADGTGLKSGMDEIDPLLDGPVSFSLDALRNTQGLTVRQFTLTGETLSVDAAANLTGSEGDFSGDGRARVAAEDLSLFSKLAQRDLAGAINAEVEGSGAIKDKHFDIQMSANGRDLKSGLSQVDPLLIGDTRIQLDAKNDSAGLTLRDFKLNGRSFSAEATGMATGIDSGEYAVSEADVSLSAKDLSIFSDLAGRDLSGSLTAALKGSGALKDRSFDIQAQASGSDLKSGMAQIDPLIAGNLKITVDAANADDTLTIRDFDVAGDTLKASGALTVSGIEAQQIAAKGDIKASASDLSVFSQLAQRDLGGSVALKLGGSGAVTDQTFDIQLDLDGQNLRSGIKQLDKLITGRTSLTADAANTTEGLDIRSFDLNATAISAQASGTLQQTGGNLKFTATLDDVGRITTLTKGQMKLDGDVSRTGSGFDGIVQLNGPDSSFAKLDGSAELNGNADFDFEARLDRVERLVPDFPGSLSASGNARRDDGVWTIDGKATGPADVSTTLSGTFDETTGNADMAAKGRINIGIANNFITPNKIDGTAQFDLALKGQPALDALSGTVSTNGAALAIPGARQTLTGINGTVTLANSAATIAMNAAIRTGGNIQVSGPIQLTPPLNTDINIALNQLVLTDNLLYETSANGQIAITGALAGNSSIAGRVDVGETNINLNAATGSASAAPIPDITHVGESSAVYQTLLHAGLIRDDDGKERGDSTTALDIDIVVPNKMFVRGRGLSAELGGAINIGGTTASVSPSGQIELIRGNLDLLGRRLELTKGIIALQGNLDPYIEFESTTTTSDGQATLEISGPIDLPEVQVYSDPERPPEEALAMLLFGNRFSQLSPLVLAQMATSLAQLSGAGGDASKGLRESTGLSNVDVGADESGAGRFGAGAYLSDELYTDFTVNTEGETEVNLNLDVTDSITLKGSVDNTGSTGLGVFFERDY</sequence>
<dbReference type="Pfam" id="PF04357">
    <property type="entry name" value="TamB"/>
    <property type="match status" value="1"/>
</dbReference>
<evidence type="ECO:0000256" key="6">
    <source>
        <dbReference type="SAM" id="SignalP"/>
    </source>
</evidence>
<organism evidence="8 9">
    <name type="scientific">Ruegeria spongiae</name>
    <dbReference type="NCBI Taxonomy" id="2942209"/>
    <lineage>
        <taxon>Bacteria</taxon>
        <taxon>Pseudomonadati</taxon>
        <taxon>Pseudomonadota</taxon>
        <taxon>Alphaproteobacteria</taxon>
        <taxon>Rhodobacterales</taxon>
        <taxon>Roseobacteraceae</taxon>
        <taxon>Ruegeria</taxon>
    </lineage>
</organism>
<evidence type="ECO:0000256" key="1">
    <source>
        <dbReference type="ARBA" id="ARBA00004167"/>
    </source>
</evidence>
<evidence type="ECO:0000256" key="3">
    <source>
        <dbReference type="ARBA" id="ARBA00022989"/>
    </source>
</evidence>